<protein>
    <submittedName>
        <fullName evidence="9">Sedlin protein</fullName>
    </submittedName>
</protein>
<gene>
    <name evidence="9" type="ORF">BKCO1_7500035</name>
</gene>
<evidence type="ECO:0000256" key="5">
    <source>
        <dbReference type="ARBA" id="ARBA00038359"/>
    </source>
</evidence>
<dbReference type="Proteomes" id="UP000183809">
    <property type="component" value="Unassembled WGS sequence"/>
</dbReference>
<accession>A0A1J9QMG3</accession>
<feature type="compositionally biased region" description="Basic and acidic residues" evidence="6">
    <location>
        <begin position="307"/>
        <end position="316"/>
    </location>
</feature>
<comment type="similarity">
    <text evidence="5">Belongs to the SAT4 family.</text>
</comment>
<dbReference type="OrthoDB" id="2988756at2759"/>
<evidence type="ECO:0000259" key="8">
    <source>
        <dbReference type="Pfam" id="PF20684"/>
    </source>
</evidence>
<dbReference type="PANTHER" id="PTHR33048">
    <property type="entry name" value="PTH11-LIKE INTEGRAL MEMBRANE PROTEIN (AFU_ORTHOLOGUE AFUA_5G11245)"/>
    <property type="match status" value="1"/>
</dbReference>
<name>A0A1J9QMG3_9PEZI</name>
<evidence type="ECO:0000256" key="2">
    <source>
        <dbReference type="ARBA" id="ARBA00022692"/>
    </source>
</evidence>
<feature type="transmembrane region" description="Helical" evidence="7">
    <location>
        <begin position="43"/>
        <end position="61"/>
    </location>
</feature>
<feature type="transmembrane region" description="Helical" evidence="7">
    <location>
        <begin position="12"/>
        <end position="31"/>
    </location>
</feature>
<feature type="region of interest" description="Disordered" evidence="6">
    <location>
        <begin position="267"/>
        <end position="346"/>
    </location>
</feature>
<evidence type="ECO:0000256" key="6">
    <source>
        <dbReference type="SAM" id="MobiDB-lite"/>
    </source>
</evidence>
<feature type="transmembrane region" description="Helical" evidence="7">
    <location>
        <begin position="94"/>
        <end position="115"/>
    </location>
</feature>
<feature type="transmembrane region" description="Helical" evidence="7">
    <location>
        <begin position="174"/>
        <end position="196"/>
    </location>
</feature>
<feature type="transmembrane region" description="Helical" evidence="7">
    <location>
        <begin position="208"/>
        <end position="232"/>
    </location>
</feature>
<evidence type="ECO:0000256" key="3">
    <source>
        <dbReference type="ARBA" id="ARBA00022989"/>
    </source>
</evidence>
<dbReference type="InterPro" id="IPR052337">
    <property type="entry name" value="SAT4-like"/>
</dbReference>
<dbReference type="STRING" id="236234.A0A1J9QMG3"/>
<feature type="domain" description="Rhodopsin" evidence="8">
    <location>
        <begin position="23"/>
        <end position="267"/>
    </location>
</feature>
<proteinExistence type="inferred from homology"/>
<keyword evidence="4 7" id="KW-0472">Membrane</keyword>
<evidence type="ECO:0000313" key="10">
    <source>
        <dbReference type="Proteomes" id="UP000183809"/>
    </source>
</evidence>
<organism evidence="9 10">
    <name type="scientific">Diplodia corticola</name>
    <dbReference type="NCBI Taxonomy" id="236234"/>
    <lineage>
        <taxon>Eukaryota</taxon>
        <taxon>Fungi</taxon>
        <taxon>Dikarya</taxon>
        <taxon>Ascomycota</taxon>
        <taxon>Pezizomycotina</taxon>
        <taxon>Dothideomycetes</taxon>
        <taxon>Dothideomycetes incertae sedis</taxon>
        <taxon>Botryosphaeriales</taxon>
        <taxon>Botryosphaeriaceae</taxon>
        <taxon>Diplodia</taxon>
    </lineage>
</organism>
<dbReference type="Pfam" id="PF20684">
    <property type="entry name" value="Fung_rhodopsin"/>
    <property type="match status" value="1"/>
</dbReference>
<dbReference type="InterPro" id="IPR049326">
    <property type="entry name" value="Rhodopsin_dom_fungi"/>
</dbReference>
<keyword evidence="10" id="KW-1185">Reference proteome</keyword>
<sequence length="418" mass="46420">MALPAILLEQWVEYPIGVLVVLLRLFARLYVVGWRNLYYDDLFAGLAMCLWTSEAVTIYLLNKYGTFIGLTTETADALTDVEAESLATGSKALFGAWMSYICLIWSLKTSVLFFYNRLTKGLKEQRLVRILGWFVGVSWCAMIMEILLQCRPVQKNWQIKPYAGDSCTLIYVRYYLLLILNVSTDVGLMAFIPAPILWKAQIPIRRKLLVALLLFSGIFIVAAAIIRCVMSVGEIRRIGTSGVWAIRETFVSIFAVNAPAIKPLFSRRHRRTPDNSGGDKSCTGGTARFGSSGTARGTNSHMMSRHTTHETDEMELKSTGQWSTTDWGSVGDIEQGGSDKSVDGRLPEQKGDRLRIEVIKGFTTSSENALGVQGEGEPRSWTEATGHGVHDHMQTRDGWMKIGASGRGITDATVIAER</sequence>
<dbReference type="AlphaFoldDB" id="A0A1J9QMG3"/>
<evidence type="ECO:0000256" key="4">
    <source>
        <dbReference type="ARBA" id="ARBA00023136"/>
    </source>
</evidence>
<reference evidence="9 10" key="1">
    <citation type="submission" date="2016-10" db="EMBL/GenBank/DDBJ databases">
        <title>Proteomics and genomics reveal pathogen-plant mechanisms compatible with a hemibiotrophic lifestyle of Diplodia corticola.</title>
        <authorList>
            <person name="Fernandes I."/>
            <person name="De Jonge R."/>
            <person name="Van De Peer Y."/>
            <person name="Devreese B."/>
            <person name="Alves A."/>
            <person name="Esteves A.C."/>
        </authorList>
    </citation>
    <scope>NUCLEOTIDE SEQUENCE [LARGE SCALE GENOMIC DNA]</scope>
    <source>
        <strain evidence="9 10">CBS 112549</strain>
    </source>
</reference>
<dbReference type="GeneID" id="31019212"/>
<dbReference type="RefSeq" id="XP_020125940.1">
    <property type="nucleotide sequence ID" value="XM_020278950.1"/>
</dbReference>
<keyword evidence="3 7" id="KW-1133">Transmembrane helix</keyword>
<feature type="compositionally biased region" description="Polar residues" evidence="6">
    <location>
        <begin position="289"/>
        <end position="302"/>
    </location>
</feature>
<dbReference type="EMBL" id="MNUE01000075">
    <property type="protein sequence ID" value="OJD29680.1"/>
    <property type="molecule type" value="Genomic_DNA"/>
</dbReference>
<evidence type="ECO:0000313" key="9">
    <source>
        <dbReference type="EMBL" id="OJD29680.1"/>
    </source>
</evidence>
<comment type="caution">
    <text evidence="9">The sequence shown here is derived from an EMBL/GenBank/DDBJ whole genome shotgun (WGS) entry which is preliminary data.</text>
</comment>
<keyword evidence="2 7" id="KW-0812">Transmembrane</keyword>
<feature type="transmembrane region" description="Helical" evidence="7">
    <location>
        <begin position="127"/>
        <end position="148"/>
    </location>
</feature>
<evidence type="ECO:0000256" key="1">
    <source>
        <dbReference type="ARBA" id="ARBA00004141"/>
    </source>
</evidence>
<dbReference type="GO" id="GO:0016020">
    <property type="term" value="C:membrane"/>
    <property type="evidence" value="ECO:0007669"/>
    <property type="project" value="UniProtKB-SubCell"/>
</dbReference>
<dbReference type="PANTHER" id="PTHR33048:SF2">
    <property type="entry name" value="SRPK"/>
    <property type="match status" value="1"/>
</dbReference>
<feature type="region of interest" description="Disordered" evidence="6">
    <location>
        <begin position="368"/>
        <end position="390"/>
    </location>
</feature>
<evidence type="ECO:0000256" key="7">
    <source>
        <dbReference type="SAM" id="Phobius"/>
    </source>
</evidence>
<comment type="subcellular location">
    <subcellularLocation>
        <location evidence="1">Membrane</location>
        <topology evidence="1">Multi-pass membrane protein</topology>
    </subcellularLocation>
</comment>
<feature type="compositionally biased region" description="Polar residues" evidence="6">
    <location>
        <begin position="318"/>
        <end position="327"/>
    </location>
</feature>